<accession>A0A976FJA9</accession>
<reference evidence="2 3" key="1">
    <citation type="journal article" date="2021" name="Genome Biol.">
        <title>AFLAP: assembly-free linkage analysis pipeline using k-mers from genome sequencing data.</title>
        <authorList>
            <person name="Fletcher K."/>
            <person name="Zhang L."/>
            <person name="Gil J."/>
            <person name="Han R."/>
            <person name="Cavanaugh K."/>
            <person name="Michelmore R."/>
        </authorList>
    </citation>
    <scope>NUCLEOTIDE SEQUENCE [LARGE SCALE GENOMIC DNA]</scope>
    <source>
        <strain evidence="2 3">SF5</strain>
    </source>
</reference>
<sequence>MLTQTPQTNAEEIDSTGLRQVATPASGNSLAMEIVHGANGKGLAKPTSKLGQLTGTLEIGVMEVGLLSLGDCYRMISG</sequence>
<evidence type="ECO:0000256" key="1">
    <source>
        <dbReference type="SAM" id="MobiDB-lite"/>
    </source>
</evidence>
<dbReference type="GeneID" id="94344178"/>
<feature type="compositionally biased region" description="Polar residues" evidence="1">
    <location>
        <begin position="1"/>
        <end position="10"/>
    </location>
</feature>
<dbReference type="EMBL" id="SHOA02000005">
    <property type="protein sequence ID" value="TDH67641.1"/>
    <property type="molecule type" value="Genomic_DNA"/>
</dbReference>
<dbReference type="AlphaFoldDB" id="A0A976FJA9"/>
<dbReference type="RefSeq" id="XP_067817140.1">
    <property type="nucleotide sequence ID" value="XM_067958507.1"/>
</dbReference>
<feature type="region of interest" description="Disordered" evidence="1">
    <location>
        <begin position="1"/>
        <end position="20"/>
    </location>
</feature>
<name>A0A976FJA9_BRELC</name>
<gene>
    <name evidence="2" type="ORF">CCR75_000399</name>
</gene>
<protein>
    <submittedName>
        <fullName evidence="2">Uncharacterized protein</fullName>
    </submittedName>
</protein>
<dbReference type="KEGG" id="blac:94344178"/>
<organism evidence="2 3">
    <name type="scientific">Bremia lactucae</name>
    <name type="common">Lettuce downy mildew</name>
    <dbReference type="NCBI Taxonomy" id="4779"/>
    <lineage>
        <taxon>Eukaryota</taxon>
        <taxon>Sar</taxon>
        <taxon>Stramenopiles</taxon>
        <taxon>Oomycota</taxon>
        <taxon>Peronosporomycetes</taxon>
        <taxon>Peronosporales</taxon>
        <taxon>Peronosporaceae</taxon>
        <taxon>Bremia</taxon>
    </lineage>
</organism>
<keyword evidence="3" id="KW-1185">Reference proteome</keyword>
<dbReference type="Proteomes" id="UP000294530">
    <property type="component" value="Unassembled WGS sequence"/>
</dbReference>
<evidence type="ECO:0000313" key="3">
    <source>
        <dbReference type="Proteomes" id="UP000294530"/>
    </source>
</evidence>
<comment type="caution">
    <text evidence="2">The sequence shown here is derived from an EMBL/GenBank/DDBJ whole genome shotgun (WGS) entry which is preliminary data.</text>
</comment>
<proteinExistence type="predicted"/>
<evidence type="ECO:0000313" key="2">
    <source>
        <dbReference type="EMBL" id="TDH67641.1"/>
    </source>
</evidence>